<organism evidence="2 3">
    <name type="scientific">Bacillus wiedmannii</name>
    <dbReference type="NCBI Taxonomy" id="1890302"/>
    <lineage>
        <taxon>Bacteria</taxon>
        <taxon>Bacillati</taxon>
        <taxon>Bacillota</taxon>
        <taxon>Bacilli</taxon>
        <taxon>Bacillales</taxon>
        <taxon>Bacillaceae</taxon>
        <taxon>Bacillus</taxon>
        <taxon>Bacillus cereus group</taxon>
    </lineage>
</organism>
<keyword evidence="3" id="KW-1185">Reference proteome</keyword>
<comment type="caution">
    <text evidence="2">The sequence shown here is derived from an EMBL/GenBank/DDBJ whole genome shotgun (WGS) entry which is preliminary data.</text>
</comment>
<dbReference type="InterPro" id="IPR010572">
    <property type="entry name" value="Tail_dom"/>
</dbReference>
<feature type="domain" description="Tail spike" evidence="1">
    <location>
        <begin position="3"/>
        <end position="64"/>
    </location>
</feature>
<dbReference type="Proteomes" id="UP000239236">
    <property type="component" value="Unassembled WGS sequence"/>
</dbReference>
<accession>A0ABX5DKL9</accession>
<evidence type="ECO:0000313" key="2">
    <source>
        <dbReference type="EMBL" id="PRT35483.1"/>
    </source>
</evidence>
<dbReference type="RefSeq" id="WP_106102780.1">
    <property type="nucleotide sequence ID" value="NZ_PVRR01000015.1"/>
</dbReference>
<gene>
    <name evidence="2" type="ORF">C6357_28870</name>
</gene>
<reference evidence="2 3" key="1">
    <citation type="submission" date="2018-03" db="EMBL/GenBank/DDBJ databases">
        <title>Genotypic and phenotypic analysis of antagonistic Bacillus spp. isolated from rhizosphere soil of plants in Tibet.</title>
        <authorList>
            <person name="Borriss R."/>
            <person name="Lasch P."/>
            <person name="Wu L."/>
            <person name="Wu H."/>
            <person name="Gao X."/>
        </authorList>
    </citation>
    <scope>NUCLEOTIDE SEQUENCE [LARGE SCALE GENOMIC DNA]</scope>
    <source>
        <strain evidence="2 3">NMSW16</strain>
    </source>
</reference>
<name>A0ABX5DKL9_9BACI</name>
<proteinExistence type="predicted"/>
<dbReference type="Pfam" id="PF06605">
    <property type="entry name" value="Prophage_tail"/>
    <property type="match status" value="1"/>
</dbReference>
<protein>
    <recommendedName>
        <fullName evidence="1">Tail spike domain-containing protein</fullName>
    </recommendedName>
</protein>
<sequence>MESAKIVTRIIGIGKKSEDGSHAVIAEYTSPLADVYGIIHATPVIDERFADQETLLKHIKKTLDIMNNTM</sequence>
<evidence type="ECO:0000259" key="1">
    <source>
        <dbReference type="Pfam" id="PF06605"/>
    </source>
</evidence>
<dbReference type="EMBL" id="PVRR01000015">
    <property type="protein sequence ID" value="PRT35483.1"/>
    <property type="molecule type" value="Genomic_DNA"/>
</dbReference>
<evidence type="ECO:0000313" key="3">
    <source>
        <dbReference type="Proteomes" id="UP000239236"/>
    </source>
</evidence>